<feature type="coiled-coil region" evidence="10">
    <location>
        <begin position="126"/>
        <end position="155"/>
    </location>
</feature>
<dbReference type="GO" id="GO:0000213">
    <property type="term" value="F:tRNA-intron lyase activity"/>
    <property type="evidence" value="ECO:0007669"/>
    <property type="project" value="UniProtKB-UniRule"/>
</dbReference>
<keyword evidence="4 8" id="KW-0456">Lyase</keyword>
<keyword evidence="3 8" id="KW-0819">tRNA processing</keyword>
<comment type="similarity">
    <text evidence="1 8">Belongs to the tRNA-intron endonuclease family.</text>
</comment>
<evidence type="ECO:0000259" key="11">
    <source>
        <dbReference type="Pfam" id="PF01974"/>
    </source>
</evidence>
<dbReference type="SMR" id="A0A6C1DVJ4"/>
<keyword evidence="12" id="KW-0378">Hydrolase</keyword>
<organism evidence="12 13">
    <name type="scientific">Saccharomyces pastorianus</name>
    <name type="common">Lager yeast</name>
    <name type="synonym">Saccharomyces cerevisiae x Saccharomyces eubayanus</name>
    <dbReference type="NCBI Taxonomy" id="27292"/>
    <lineage>
        <taxon>Eukaryota</taxon>
        <taxon>Fungi</taxon>
        <taxon>Dikarya</taxon>
        <taxon>Ascomycota</taxon>
        <taxon>Saccharomycotina</taxon>
        <taxon>Saccharomycetes</taxon>
        <taxon>Saccharomycetales</taxon>
        <taxon>Saccharomycetaceae</taxon>
        <taxon>Saccharomyces</taxon>
    </lineage>
</organism>
<dbReference type="FunFam" id="3.40.1350.10:FF:000011">
    <property type="entry name" value="tRNA-splicing endonuclease subunit Sen2"/>
    <property type="match status" value="1"/>
</dbReference>
<dbReference type="InterPro" id="IPR006676">
    <property type="entry name" value="tRNA_splic"/>
</dbReference>
<protein>
    <recommendedName>
        <fullName evidence="7 8">tRNA-splicing endonuclease subunit Sen2</fullName>
        <ecNumber evidence="2 8">4.6.1.16</ecNumber>
    </recommendedName>
</protein>
<dbReference type="InterPro" id="IPR006677">
    <property type="entry name" value="tRNA_intron_Endonuc_cat-like"/>
</dbReference>
<dbReference type="GO" id="GO:0000379">
    <property type="term" value="P:tRNA-type intron splice site recognition and cleavage"/>
    <property type="evidence" value="ECO:0007669"/>
    <property type="project" value="TreeGrafter"/>
</dbReference>
<evidence type="ECO:0000313" key="12">
    <source>
        <dbReference type="EMBL" id="QID81078.1"/>
    </source>
</evidence>
<sequence>MSKGRVNQKRYKYPLPIHPVDDLPELILHNPLSWLYWAYRYYKSTNALNDKVHVDFIGDTTLHITVQDDKQMLYLWNNGFFGTGQFSRSEPTWKARTEARLGLNDTPLHNRGGTKSNTETEMTLEKVTQQRRLQRLEFKKERAKLERELLELRKKGGHIDEENILLEKQRESLRKFKLKQTEDVGIVAQQQDISESNLRDEDNNLLDENGDLLPLESLELMPVEAMFLTFALPVLDISPACLAGKLFQFDAKYKDIHSFVRSYVIYHHYRSHGWCVRSGIKFGCDYLLYKRGPPFQHAEFCVMGLDHDVSKDYTWYSSIARVVGGAKKTFVLCYVERLISEQEAIALWKSNNFTKLFNSFQVGEVLYKRWVPGRNRD</sequence>
<evidence type="ECO:0000256" key="4">
    <source>
        <dbReference type="ARBA" id="ARBA00023239"/>
    </source>
</evidence>
<keyword evidence="12" id="KW-0255">Endonuclease</keyword>
<comment type="subunit">
    <text evidence="6">Heterotetramer composed of SEN2, SEN15, SEN34 and SEN54. Interacts directly with SEN54.</text>
</comment>
<dbReference type="InterPro" id="IPR036167">
    <property type="entry name" value="tRNA_intron_Endo_cat-like_sf"/>
</dbReference>
<dbReference type="Gene3D" id="3.40.1350.10">
    <property type="match status" value="1"/>
</dbReference>
<gene>
    <name evidence="12" type="primary">SEN2_1</name>
    <name evidence="12" type="ORF">GRS66_003436</name>
</gene>
<evidence type="ECO:0000256" key="3">
    <source>
        <dbReference type="ARBA" id="ARBA00022694"/>
    </source>
</evidence>
<dbReference type="PANTHER" id="PTHR21227">
    <property type="entry name" value="TRNA-SPLICING ENDONUCLEASE SUBUNIT SEN2"/>
    <property type="match status" value="1"/>
</dbReference>
<dbReference type="Proteomes" id="UP000501346">
    <property type="component" value="Chromosome ScXII"/>
</dbReference>
<proteinExistence type="inferred from homology"/>
<dbReference type="PIRSF" id="PIRSF011789">
    <property type="entry name" value="tRNA_splic_SEN2"/>
    <property type="match status" value="1"/>
</dbReference>
<dbReference type="SUPFAM" id="SSF53032">
    <property type="entry name" value="tRNA-intron endonuclease catalytic domain-like"/>
    <property type="match status" value="1"/>
</dbReference>
<dbReference type="GO" id="GO:0005737">
    <property type="term" value="C:cytoplasm"/>
    <property type="evidence" value="ECO:0007669"/>
    <property type="project" value="TreeGrafter"/>
</dbReference>
<evidence type="ECO:0000256" key="8">
    <source>
        <dbReference type="PIRNR" id="PIRNR011789"/>
    </source>
</evidence>
<comment type="function">
    <text evidence="5">Constitutes one of the two catalytic subunit of the tRNA-splicing endonuclease complex, a complex responsible for identification and cleavage of the splice sites in pre-tRNA. It cleaves pre-tRNA at the 5'- and 3'-splice sites to release the intron. The products are an intron and two tRNA half-molecules bearing 2',3'-cyclic phosphate and 5'-OH termini. There are no conserved sequences at the splice sites, but the intron is invariably located at the same site in the gene, placing the splice sites an invariant distance from the constant structural features of the tRNA body. This subunit may anchor the endonuclease complex to the nuclear membrane. Probably carries the active site for 5'-splice site cleavage.</text>
</comment>
<evidence type="ECO:0000256" key="9">
    <source>
        <dbReference type="PIRSR" id="PIRSR011789-1"/>
    </source>
</evidence>
<dbReference type="EMBL" id="CP048993">
    <property type="protein sequence ID" value="QID81078.1"/>
    <property type="molecule type" value="Genomic_DNA"/>
</dbReference>
<dbReference type="PANTHER" id="PTHR21227:SF0">
    <property type="entry name" value="TRNA-SPLICING ENDONUCLEASE SUBUNIT SEN2"/>
    <property type="match status" value="1"/>
</dbReference>
<dbReference type="AlphaFoldDB" id="A0A6C1DVJ4"/>
<feature type="active site" evidence="9">
    <location>
        <position position="297"/>
    </location>
</feature>
<keyword evidence="10" id="KW-0175">Coiled coil</keyword>
<keyword evidence="12" id="KW-0540">Nuclease</keyword>
<dbReference type="EC" id="4.6.1.16" evidence="2 8"/>
<dbReference type="InterPro" id="IPR011856">
    <property type="entry name" value="tRNA_endonuc-like_dom_sf"/>
</dbReference>
<feature type="active site" evidence="9">
    <location>
        <position position="328"/>
    </location>
</feature>
<evidence type="ECO:0000256" key="6">
    <source>
        <dbReference type="ARBA" id="ARBA00062061"/>
    </source>
</evidence>
<accession>A0A6C1DVJ4</accession>
<dbReference type="Pfam" id="PF01974">
    <property type="entry name" value="tRNA_int_endo"/>
    <property type="match status" value="1"/>
</dbReference>
<evidence type="ECO:0000256" key="7">
    <source>
        <dbReference type="ARBA" id="ARBA00071058"/>
    </source>
</evidence>
<evidence type="ECO:0000256" key="10">
    <source>
        <dbReference type="SAM" id="Coils"/>
    </source>
</evidence>
<dbReference type="GO" id="GO:0003676">
    <property type="term" value="F:nucleic acid binding"/>
    <property type="evidence" value="ECO:0007669"/>
    <property type="project" value="InterPro"/>
</dbReference>
<reference evidence="12 13" key="1">
    <citation type="journal article" date="2019" name="BMC Genomics">
        <title>Chromosome level assembly and comparative genome analysis confirm lager-brewing yeasts originated from a single hybridization.</title>
        <authorList>
            <person name="Salazar A.N."/>
            <person name="Gorter de Vries A.R."/>
            <person name="van den Broek M."/>
            <person name="Brouwers N."/>
            <person name="de la Torre Cortes P."/>
            <person name="Kuijpers N.G.A."/>
            <person name="Daran J.G."/>
            <person name="Abeel T."/>
        </authorList>
    </citation>
    <scope>NUCLEOTIDE SEQUENCE [LARGE SCALE GENOMIC DNA]</scope>
    <source>
        <strain evidence="12 13">CBS 1483</strain>
    </source>
</reference>
<dbReference type="CDD" id="cd22363">
    <property type="entry name" value="tRNA-intron_lyase_C"/>
    <property type="match status" value="1"/>
</dbReference>
<feature type="domain" description="tRNA intron endonuclease catalytic" evidence="11">
    <location>
        <begin position="259"/>
        <end position="337"/>
    </location>
</feature>
<dbReference type="OrthoDB" id="10249562at2759"/>
<keyword evidence="13" id="KW-1185">Reference proteome</keyword>
<evidence type="ECO:0000256" key="5">
    <source>
        <dbReference type="ARBA" id="ARBA00054838"/>
    </source>
</evidence>
<evidence type="ECO:0000313" key="13">
    <source>
        <dbReference type="Proteomes" id="UP000501346"/>
    </source>
</evidence>
<evidence type="ECO:0000256" key="2">
    <source>
        <dbReference type="ARBA" id="ARBA00012573"/>
    </source>
</evidence>
<dbReference type="NCBIfam" id="TIGR00324">
    <property type="entry name" value="endA"/>
    <property type="match status" value="1"/>
</dbReference>
<feature type="active site" evidence="9">
    <location>
        <position position="289"/>
    </location>
</feature>
<dbReference type="InterPro" id="IPR016589">
    <property type="entry name" value="tRNA_splic_SEN2"/>
</dbReference>
<dbReference type="GO" id="GO:0000214">
    <property type="term" value="C:tRNA-intron endonuclease complex"/>
    <property type="evidence" value="ECO:0007669"/>
    <property type="project" value="UniProtKB-UniRule"/>
</dbReference>
<name>A0A6C1DVJ4_SACPS</name>
<evidence type="ECO:0000256" key="1">
    <source>
        <dbReference type="ARBA" id="ARBA00008078"/>
    </source>
</evidence>